<dbReference type="InterPro" id="IPR022472">
    <property type="entry name" value="VPLPA-CTERM"/>
</dbReference>
<evidence type="ECO:0000313" key="4">
    <source>
        <dbReference type="EMBL" id="MBT0666170.1"/>
    </source>
</evidence>
<comment type="caution">
    <text evidence="4">The sequence shown here is derived from an EMBL/GenBank/DDBJ whole genome shotgun (WGS) entry which is preliminary data.</text>
</comment>
<feature type="transmembrane region" description="Helical" evidence="1">
    <location>
        <begin position="188"/>
        <end position="205"/>
    </location>
</feature>
<keyword evidence="1" id="KW-0812">Transmembrane</keyword>
<sequence length="211" mass="22185">MKSALRTLAIAALGVVCYAGTSFAAVAVDFTGTAVDWNDGNNYTIGWSFTANQDLFVNSLGVYAAPEFGTGNRVFTETHAVGIFDANQNLLASTAVSNADSLNGLFRYHSLDTKLALTKNATYFIAAYMGADQMAIGTVGSSVNPLITYTGSYYTTSNSLSFPALNDGTITVADGTFGPNMEVTPTPIPAAFWLLGSGLGMLGAVRRRNNN</sequence>
<dbReference type="InterPro" id="IPR025141">
    <property type="entry name" value="DUF4082"/>
</dbReference>
<evidence type="ECO:0000259" key="3">
    <source>
        <dbReference type="Pfam" id="PF13313"/>
    </source>
</evidence>
<proteinExistence type="predicted"/>
<keyword evidence="2" id="KW-0732">Signal</keyword>
<dbReference type="NCBIfam" id="TIGR03370">
    <property type="entry name" value="VPLPA-CTERM"/>
    <property type="match status" value="1"/>
</dbReference>
<feature type="chain" id="PRO_5043834458" evidence="2">
    <location>
        <begin position="25"/>
        <end position="211"/>
    </location>
</feature>
<reference evidence="4 5" key="1">
    <citation type="submission" date="2021-05" db="EMBL/GenBank/DDBJ databases">
        <title>The draft genome of Geobacter pelophilus DSM 12255.</title>
        <authorList>
            <person name="Xu Z."/>
            <person name="Masuda Y."/>
            <person name="Itoh H."/>
            <person name="Senoo K."/>
        </authorList>
    </citation>
    <scope>NUCLEOTIDE SEQUENCE [LARGE SCALE GENOMIC DNA]</scope>
    <source>
        <strain evidence="4 5">DSM 12255</strain>
    </source>
</reference>
<dbReference type="RefSeq" id="WP_214172942.1">
    <property type="nucleotide sequence ID" value="NZ_JAHCVJ010000009.1"/>
</dbReference>
<feature type="domain" description="DUF4082" evidence="3">
    <location>
        <begin position="35"/>
        <end position="165"/>
    </location>
</feature>
<evidence type="ECO:0000256" key="2">
    <source>
        <dbReference type="SAM" id="SignalP"/>
    </source>
</evidence>
<evidence type="ECO:0000256" key="1">
    <source>
        <dbReference type="SAM" id="Phobius"/>
    </source>
</evidence>
<accession>A0AAW4L9C1</accession>
<keyword evidence="1" id="KW-1133">Transmembrane helix</keyword>
<dbReference type="Proteomes" id="UP000811899">
    <property type="component" value="Unassembled WGS sequence"/>
</dbReference>
<dbReference type="EMBL" id="JAHCVJ010000009">
    <property type="protein sequence ID" value="MBT0666170.1"/>
    <property type="molecule type" value="Genomic_DNA"/>
</dbReference>
<keyword evidence="5" id="KW-1185">Reference proteome</keyword>
<organism evidence="4 5">
    <name type="scientific">Geoanaerobacter pelophilus</name>
    <dbReference type="NCBI Taxonomy" id="60036"/>
    <lineage>
        <taxon>Bacteria</taxon>
        <taxon>Pseudomonadati</taxon>
        <taxon>Thermodesulfobacteriota</taxon>
        <taxon>Desulfuromonadia</taxon>
        <taxon>Geobacterales</taxon>
        <taxon>Geobacteraceae</taxon>
        <taxon>Geoanaerobacter</taxon>
    </lineage>
</organism>
<protein>
    <submittedName>
        <fullName evidence="4">VPLPA-CTERM sorting domain-containing protein</fullName>
    </submittedName>
</protein>
<gene>
    <name evidence="4" type="ORF">KI809_17805</name>
</gene>
<dbReference type="Pfam" id="PF13313">
    <property type="entry name" value="DUF4082"/>
    <property type="match status" value="1"/>
</dbReference>
<evidence type="ECO:0000313" key="5">
    <source>
        <dbReference type="Proteomes" id="UP000811899"/>
    </source>
</evidence>
<name>A0AAW4L9C1_9BACT</name>
<dbReference type="AlphaFoldDB" id="A0AAW4L9C1"/>
<keyword evidence="1" id="KW-0472">Membrane</keyword>
<feature type="signal peptide" evidence="2">
    <location>
        <begin position="1"/>
        <end position="24"/>
    </location>
</feature>